<organism evidence="2 3">
    <name type="scientific">Limosa lapponica baueri</name>
    <dbReference type="NCBI Taxonomy" id="1758121"/>
    <lineage>
        <taxon>Eukaryota</taxon>
        <taxon>Metazoa</taxon>
        <taxon>Chordata</taxon>
        <taxon>Craniata</taxon>
        <taxon>Vertebrata</taxon>
        <taxon>Euteleostomi</taxon>
        <taxon>Archelosauria</taxon>
        <taxon>Archosauria</taxon>
        <taxon>Dinosauria</taxon>
        <taxon>Saurischia</taxon>
        <taxon>Theropoda</taxon>
        <taxon>Coelurosauria</taxon>
        <taxon>Aves</taxon>
        <taxon>Neognathae</taxon>
        <taxon>Neoaves</taxon>
        <taxon>Charadriiformes</taxon>
        <taxon>Scolopacidae</taxon>
        <taxon>Limosa</taxon>
    </lineage>
</organism>
<evidence type="ECO:0000313" key="3">
    <source>
        <dbReference type="Proteomes" id="UP000233556"/>
    </source>
</evidence>
<evidence type="ECO:0000313" key="2">
    <source>
        <dbReference type="EMBL" id="PKU43909.1"/>
    </source>
</evidence>
<dbReference type="PANTHER" id="PTHR33332">
    <property type="entry name" value="REVERSE TRANSCRIPTASE DOMAIN-CONTAINING PROTEIN"/>
    <property type="match status" value="1"/>
</dbReference>
<keyword evidence="3" id="KW-1185">Reference proteome</keyword>
<sequence>MSKRRPVMSDVPQGSVLGPVLFNIFVGDMDSGIECILSKFADNTKLCGMVDMLEGRYTIQRDLDRLERWACANLMTFNKAKLKVQKANHILGCNESSVASRVRWGILHLCSALGRPHLEHCVQLWSPQHRKDMDLLTKVKGKATKMLRGLEPLCCENMLRELGVFSLERRKLWGGLRAPSSTGEGLFMTELGQGVTVLN</sequence>
<gene>
    <name evidence="2" type="ORF">llap_5795</name>
</gene>
<proteinExistence type="predicted"/>
<accession>A0A2I0UCY6</accession>
<name>A0A2I0UCY6_LIMLA</name>
<dbReference type="EMBL" id="KZ505864">
    <property type="protein sequence ID" value="PKU43909.1"/>
    <property type="molecule type" value="Genomic_DNA"/>
</dbReference>
<dbReference type="OrthoDB" id="416454at2759"/>
<dbReference type="Pfam" id="PF00078">
    <property type="entry name" value="RVT_1"/>
    <property type="match status" value="1"/>
</dbReference>
<reference evidence="3" key="2">
    <citation type="submission" date="2017-12" db="EMBL/GenBank/DDBJ databases">
        <title>Genome sequence of the Bar-tailed Godwit (Limosa lapponica baueri).</title>
        <authorList>
            <person name="Lima N.C.B."/>
            <person name="Parody-Merino A.M."/>
            <person name="Battley P.F."/>
            <person name="Fidler A.E."/>
            <person name="Prosdocimi F."/>
        </authorList>
    </citation>
    <scope>NUCLEOTIDE SEQUENCE [LARGE SCALE GENOMIC DNA]</scope>
</reference>
<protein>
    <recommendedName>
        <fullName evidence="1">Reverse transcriptase domain-containing protein</fullName>
    </recommendedName>
</protein>
<reference evidence="3" key="1">
    <citation type="submission" date="2017-11" db="EMBL/GenBank/DDBJ databases">
        <authorList>
            <person name="Lima N.C."/>
            <person name="Parody-Merino A.M."/>
            <person name="Battley P.F."/>
            <person name="Fidler A.E."/>
            <person name="Prosdocimi F."/>
        </authorList>
    </citation>
    <scope>NUCLEOTIDE SEQUENCE [LARGE SCALE GENOMIC DNA]</scope>
</reference>
<feature type="domain" description="Reverse transcriptase" evidence="1">
    <location>
        <begin position="4"/>
        <end position="93"/>
    </location>
</feature>
<dbReference type="Proteomes" id="UP000233556">
    <property type="component" value="Unassembled WGS sequence"/>
</dbReference>
<dbReference type="InterPro" id="IPR000477">
    <property type="entry name" value="RT_dom"/>
</dbReference>
<dbReference type="AlphaFoldDB" id="A0A2I0UCY6"/>
<evidence type="ECO:0000259" key="1">
    <source>
        <dbReference type="Pfam" id="PF00078"/>
    </source>
</evidence>